<feature type="compositionally biased region" description="Basic and acidic residues" evidence="4">
    <location>
        <begin position="133"/>
        <end position="144"/>
    </location>
</feature>
<dbReference type="HOGENOM" id="CLU_052244_0_0_1"/>
<reference evidence="5 6" key="1">
    <citation type="journal article" date="2012" name="Nature">
        <title>The genomic landscape of species divergence in Ficedula flycatchers.</title>
        <authorList>
            <person name="Ellegren H."/>
            <person name="Smeds L."/>
            <person name="Burri R."/>
            <person name="Olason P.I."/>
            <person name="Backstrom N."/>
            <person name="Kawakami T."/>
            <person name="Kunstner A."/>
            <person name="Makinen H."/>
            <person name="Nadachowska-Brzyska K."/>
            <person name="Qvarnstrom A."/>
            <person name="Uebbing S."/>
            <person name="Wolf J.B."/>
        </authorList>
    </citation>
    <scope>NUCLEOTIDE SEQUENCE [LARGE SCALE GENOMIC DNA]</scope>
</reference>
<dbReference type="Proteomes" id="UP000016665">
    <property type="component" value="Chromosome 4A"/>
</dbReference>
<evidence type="ECO:0000256" key="2">
    <source>
        <dbReference type="ARBA" id="ARBA00022803"/>
    </source>
</evidence>
<dbReference type="eggNOG" id="KOG0545">
    <property type="taxonomic scope" value="Eukaryota"/>
</dbReference>
<feature type="repeat" description="TPR" evidence="3">
    <location>
        <begin position="63"/>
        <end position="96"/>
    </location>
</feature>
<feature type="compositionally biased region" description="Acidic residues" evidence="4">
    <location>
        <begin position="274"/>
        <end position="294"/>
    </location>
</feature>
<keyword evidence="6" id="KW-1185">Reference proteome</keyword>
<dbReference type="Ensembl" id="ENSFALT00000011997.2">
    <property type="protein sequence ID" value="ENSFALP00000011948.2"/>
    <property type="gene ID" value="ENSFALG00000011437.2"/>
</dbReference>
<feature type="compositionally biased region" description="Basic and acidic residues" evidence="4">
    <location>
        <begin position="111"/>
        <end position="121"/>
    </location>
</feature>
<dbReference type="InterPro" id="IPR019734">
    <property type="entry name" value="TPR_rpt"/>
</dbReference>
<keyword evidence="1" id="KW-0677">Repeat</keyword>
<dbReference type="InterPro" id="IPR011990">
    <property type="entry name" value="TPR-like_helical_dom_sf"/>
</dbReference>
<dbReference type="STRING" id="59894.ENSFALP00000011948"/>
<reference evidence="5" key="3">
    <citation type="submission" date="2025-09" db="UniProtKB">
        <authorList>
            <consortium name="Ensembl"/>
        </authorList>
    </citation>
    <scope>IDENTIFICATION</scope>
</reference>
<sequence length="497" mass="54437">MHAAMWPGLLAGQEKPWEDGWLKLESLVTPLVLNYCQCQLELGEYYEVLEHTTELLQKHNDNAKAYFKRAKAHAAVWNEREAREDFQRVAHLDPSMAAAVKKELKQLGERMRKKHVEDRKRYQGLFQSSQGLKAREGRESRDVGDGAPQGGAGVQETPGHGEQGAETEGTEQPRAPQAEQGTPRAGGEGAAPGGEEARGEPVGEEAEGMDRTGVGEEENLGTCGAKPESLGTEEKDEKEEEREEEEEEGEEEKKEEEKEEEEESKEEKVARGAEEEDGKLEEENEEENEEEDVDKEEKDDKGDREEKMERGAEEEEKLKEGEEVEKEKEKEEENKEEEERKEEAVVKGTVGDKEKECLPAKIKKPEAEQCGAIGETKAAGLMQGLEQRASGAEGAGIGSEAQAQPKRAPHLGPAEGTPGLEDETSGEALEEVSCRDQGAGSGQENAGEGNILKESFTPGEGEELGRGAKIPQCPTAAREGDAAPLEQPSKEQGCDQP</sequence>
<feature type="compositionally biased region" description="Basic and acidic residues" evidence="4">
    <location>
        <begin position="295"/>
        <end position="367"/>
    </location>
</feature>
<dbReference type="Gene3D" id="1.25.40.10">
    <property type="entry name" value="Tetratricopeptide repeat domain"/>
    <property type="match status" value="1"/>
</dbReference>
<organism evidence="5 6">
    <name type="scientific">Ficedula albicollis</name>
    <name type="common">Collared flycatcher</name>
    <name type="synonym">Muscicapa albicollis</name>
    <dbReference type="NCBI Taxonomy" id="59894"/>
    <lineage>
        <taxon>Eukaryota</taxon>
        <taxon>Metazoa</taxon>
        <taxon>Chordata</taxon>
        <taxon>Craniata</taxon>
        <taxon>Vertebrata</taxon>
        <taxon>Euteleostomi</taxon>
        <taxon>Archelosauria</taxon>
        <taxon>Archosauria</taxon>
        <taxon>Dinosauria</taxon>
        <taxon>Saurischia</taxon>
        <taxon>Theropoda</taxon>
        <taxon>Coelurosauria</taxon>
        <taxon>Aves</taxon>
        <taxon>Neognathae</taxon>
        <taxon>Neoaves</taxon>
        <taxon>Telluraves</taxon>
        <taxon>Australaves</taxon>
        <taxon>Passeriformes</taxon>
        <taxon>Muscicapidae</taxon>
        <taxon>Ficedula</taxon>
    </lineage>
</organism>
<feature type="compositionally biased region" description="Basic and acidic residues" evidence="4">
    <location>
        <begin position="488"/>
        <end position="497"/>
    </location>
</feature>
<dbReference type="InterPro" id="IPR039663">
    <property type="entry name" value="AIP/AIPL1/TTC9"/>
</dbReference>
<dbReference type="PROSITE" id="PS50005">
    <property type="entry name" value="TPR"/>
    <property type="match status" value="1"/>
</dbReference>
<dbReference type="PANTHER" id="PTHR11242">
    <property type="entry name" value="ARYL HYDROCARBON RECEPTOR INTERACTING PROTEIN RELATED"/>
    <property type="match status" value="1"/>
</dbReference>
<proteinExistence type="predicted"/>
<dbReference type="AlphaFoldDB" id="U3KA94"/>
<evidence type="ECO:0000313" key="5">
    <source>
        <dbReference type="Ensembl" id="ENSFALP00000011948.2"/>
    </source>
</evidence>
<accession>U3KA94</accession>
<feature type="region of interest" description="Disordered" evidence="4">
    <location>
        <begin position="384"/>
        <end position="497"/>
    </location>
</feature>
<dbReference type="PANTHER" id="PTHR11242:SF1">
    <property type="entry name" value="PPIASE FKBP-TYPE DOMAIN-CONTAINING PROTEIN"/>
    <property type="match status" value="1"/>
</dbReference>
<dbReference type="GeneTree" id="ENSGT00390000001289"/>
<dbReference type="SUPFAM" id="SSF48452">
    <property type="entry name" value="TPR-like"/>
    <property type="match status" value="1"/>
</dbReference>
<protein>
    <submittedName>
        <fullName evidence="5">Uncharacterized protein</fullName>
    </submittedName>
</protein>
<keyword evidence="2 3" id="KW-0802">TPR repeat</keyword>
<evidence type="ECO:0000313" key="6">
    <source>
        <dbReference type="Proteomes" id="UP000016665"/>
    </source>
</evidence>
<feature type="region of interest" description="Disordered" evidence="4">
    <location>
        <begin position="111"/>
        <end position="371"/>
    </location>
</feature>
<evidence type="ECO:0000256" key="3">
    <source>
        <dbReference type="PROSITE-ProRule" id="PRU00339"/>
    </source>
</evidence>
<feature type="compositionally biased region" description="Acidic residues" evidence="4">
    <location>
        <begin position="234"/>
        <end position="250"/>
    </location>
</feature>
<reference evidence="5" key="2">
    <citation type="submission" date="2025-08" db="UniProtKB">
        <authorList>
            <consortium name="Ensembl"/>
        </authorList>
    </citation>
    <scope>IDENTIFICATION</scope>
</reference>
<name>U3KA94_FICAL</name>
<feature type="compositionally biased region" description="Acidic residues" evidence="4">
    <location>
        <begin position="420"/>
        <end position="430"/>
    </location>
</feature>
<evidence type="ECO:0000256" key="4">
    <source>
        <dbReference type="SAM" id="MobiDB-lite"/>
    </source>
</evidence>
<evidence type="ECO:0000256" key="1">
    <source>
        <dbReference type="ARBA" id="ARBA00022737"/>
    </source>
</evidence>